<dbReference type="AlphaFoldDB" id="A0AAD5N5Y2"/>
<comment type="caution">
    <text evidence="2">The sequence shown here is derived from an EMBL/GenBank/DDBJ whole genome shotgun (WGS) entry which is preliminary data.</text>
</comment>
<reference evidence="2" key="1">
    <citation type="submission" date="2021-06" db="EMBL/GenBank/DDBJ databases">
        <title>Parelaphostrongylus tenuis whole genome reference sequence.</title>
        <authorList>
            <person name="Garwood T.J."/>
            <person name="Larsen P.A."/>
            <person name="Fountain-Jones N.M."/>
            <person name="Garbe J.R."/>
            <person name="Macchietto M.G."/>
            <person name="Kania S.A."/>
            <person name="Gerhold R.W."/>
            <person name="Richards J.E."/>
            <person name="Wolf T.M."/>
        </authorList>
    </citation>
    <scope>NUCLEOTIDE SEQUENCE</scope>
    <source>
        <strain evidence="2">MNPRO001-30</strain>
        <tissue evidence="2">Meninges</tissue>
    </source>
</reference>
<evidence type="ECO:0000313" key="3">
    <source>
        <dbReference type="Proteomes" id="UP001196413"/>
    </source>
</evidence>
<dbReference type="EMBL" id="JAHQIW010003978">
    <property type="protein sequence ID" value="KAJ1360829.1"/>
    <property type="molecule type" value="Genomic_DNA"/>
</dbReference>
<protein>
    <submittedName>
        <fullName evidence="2">Uncharacterized protein</fullName>
    </submittedName>
</protein>
<accession>A0AAD5N5Y2</accession>
<dbReference type="Proteomes" id="UP001196413">
    <property type="component" value="Unassembled WGS sequence"/>
</dbReference>
<sequence length="101" mass="11959">MEQRSMVSRQKGQAKGNKEKSSPSFRLVSTYIMKRKALVEYIKMKIGVTKKERAHFNISYSVYFIRNTIPSINNRVQIDLNVHDVTLMWESYCFLSLQFFK</sequence>
<feature type="region of interest" description="Disordered" evidence="1">
    <location>
        <begin position="1"/>
        <end position="22"/>
    </location>
</feature>
<keyword evidence="3" id="KW-1185">Reference proteome</keyword>
<organism evidence="2 3">
    <name type="scientific">Parelaphostrongylus tenuis</name>
    <name type="common">Meningeal worm</name>
    <dbReference type="NCBI Taxonomy" id="148309"/>
    <lineage>
        <taxon>Eukaryota</taxon>
        <taxon>Metazoa</taxon>
        <taxon>Ecdysozoa</taxon>
        <taxon>Nematoda</taxon>
        <taxon>Chromadorea</taxon>
        <taxon>Rhabditida</taxon>
        <taxon>Rhabditina</taxon>
        <taxon>Rhabditomorpha</taxon>
        <taxon>Strongyloidea</taxon>
        <taxon>Metastrongylidae</taxon>
        <taxon>Parelaphostrongylus</taxon>
    </lineage>
</organism>
<name>A0AAD5N5Y2_PARTN</name>
<gene>
    <name evidence="2" type="ORF">KIN20_019913</name>
</gene>
<feature type="compositionally biased region" description="Polar residues" evidence="1">
    <location>
        <begin position="1"/>
        <end position="11"/>
    </location>
</feature>
<proteinExistence type="predicted"/>
<evidence type="ECO:0000313" key="2">
    <source>
        <dbReference type="EMBL" id="KAJ1360829.1"/>
    </source>
</evidence>
<evidence type="ECO:0000256" key="1">
    <source>
        <dbReference type="SAM" id="MobiDB-lite"/>
    </source>
</evidence>